<dbReference type="InterPro" id="IPR004088">
    <property type="entry name" value="KH_dom_type_1"/>
</dbReference>
<sequence>MGFSSPPPTSTASQDGDDDRHQDVMWERPTHARILVSDADAGCIYGRAGSAVHAMDAGSGANIKISAGGRPLPATDRRVVFVSGLFPAVMDAADLVLQKLFYLGDQVIDADATVVLVVPDDSYNLHSLPVLMPNIDVLQMNCMVYALHSTKGPRERAMSFAEESNTRIMVSPYAICYGFHDRLVTITGHLDNQLQAIFLIVSELLDDVRYSSSTACFSFPSSSIRRGGAVQDEHVESYHSSPDTPVRSRDYDSDVQGTLTMGVLDEYVGTVIGCGGRTINEIEQATGVQINTPNQDPEGGTHSWDERECMWWREVVITGKWEAVDAAER</sequence>
<evidence type="ECO:0000256" key="1">
    <source>
        <dbReference type="ARBA" id="ARBA00022737"/>
    </source>
</evidence>
<dbReference type="eggNOG" id="KOG2191">
    <property type="taxonomic scope" value="Eukaryota"/>
</dbReference>
<accession>F2CY04</accession>
<dbReference type="OMA" id="DERECMW"/>
<reference evidence="7" key="2">
    <citation type="journal article" date="2012" name="Nature">
        <title>A physical, genetic and functional sequence assembly of the barley genome.</title>
        <authorList>
            <consortium name="The International Barley Genome Sequencing Consortium"/>
            <person name="Mayer K.F."/>
            <person name="Waugh R."/>
            <person name="Brown J.W."/>
            <person name="Schulman A."/>
            <person name="Langridge P."/>
            <person name="Platzer M."/>
            <person name="Fincher G.B."/>
            <person name="Muehlbauer G.J."/>
            <person name="Sato K."/>
            <person name="Close T.J."/>
            <person name="Wise R.P."/>
            <person name="Stein N."/>
        </authorList>
    </citation>
    <scope>NUCLEOTIDE SEQUENCE [LARGE SCALE GENOMIC DNA]</scope>
    <source>
        <strain evidence="7">cv. Morex</strain>
    </source>
</reference>
<dbReference type="Pfam" id="PF00013">
    <property type="entry name" value="KH_1"/>
    <property type="match status" value="2"/>
</dbReference>
<reference evidence="6" key="4">
    <citation type="submission" date="2022-01" db="UniProtKB">
        <authorList>
            <consortium name="EnsemblPlants"/>
        </authorList>
    </citation>
    <scope>IDENTIFICATION</scope>
    <source>
        <strain evidence="6">subsp. vulgare</strain>
    </source>
</reference>
<dbReference type="PROSITE" id="PS50084">
    <property type="entry name" value="KH_TYPE_1"/>
    <property type="match status" value="2"/>
</dbReference>
<dbReference type="OrthoDB" id="441329at2759"/>
<feature type="domain" description="K Homology" evidence="4">
    <location>
        <begin position="255"/>
        <end position="328"/>
    </location>
</feature>
<dbReference type="RefSeq" id="XP_044981368.1">
    <property type="nucleotide sequence ID" value="XM_045125433.1"/>
</dbReference>
<keyword evidence="1" id="KW-0677">Repeat</keyword>
<dbReference type="Proteomes" id="UP000011116">
    <property type="component" value="Chromosome 4H"/>
</dbReference>
<evidence type="ECO:0000256" key="2">
    <source>
        <dbReference type="PROSITE-ProRule" id="PRU00117"/>
    </source>
</evidence>
<evidence type="ECO:0000313" key="6">
    <source>
        <dbReference type="EnsemblPlants" id="HORVU.MOREX.r3.4HG0369200.1"/>
    </source>
</evidence>
<dbReference type="GO" id="GO:0005737">
    <property type="term" value="C:cytoplasm"/>
    <property type="evidence" value="ECO:0000318"/>
    <property type="project" value="GO_Central"/>
</dbReference>
<feature type="region of interest" description="Disordered" evidence="3">
    <location>
        <begin position="1"/>
        <end position="21"/>
    </location>
</feature>
<dbReference type="STRING" id="112509.F2CY04"/>
<reference evidence="5" key="1">
    <citation type="journal article" date="2011" name="Plant Physiol.">
        <title>Comprehensive sequence analysis of 24,783 barley full-length cDNAs derived from 12 clone libraries.</title>
        <authorList>
            <person name="Matsumoto T."/>
            <person name="Tanaka T."/>
            <person name="Sakai H."/>
            <person name="Amano N."/>
            <person name="Kanamori H."/>
            <person name="Kurita K."/>
            <person name="Kikuta A."/>
            <person name="Kamiya K."/>
            <person name="Yamamoto M."/>
            <person name="Ikawa H."/>
            <person name="Fujii N."/>
            <person name="Hori K."/>
            <person name="Itoh T."/>
            <person name="Sato K."/>
        </authorList>
    </citation>
    <scope>NUCLEOTIDE SEQUENCE</scope>
    <source>
        <tissue evidence="5">Shoot</tissue>
    </source>
</reference>
<dbReference type="SUPFAM" id="SSF54791">
    <property type="entry name" value="Eukaryotic type KH-domain (KH-domain type I)"/>
    <property type="match status" value="3"/>
</dbReference>
<dbReference type="GO" id="GO:0003729">
    <property type="term" value="F:mRNA binding"/>
    <property type="evidence" value="ECO:0000318"/>
    <property type="project" value="GO_Central"/>
</dbReference>
<dbReference type="PaxDb" id="4513-MLOC_44640.1"/>
<dbReference type="Gene3D" id="3.30.1370.10">
    <property type="entry name" value="K Homology domain, type 1"/>
    <property type="match status" value="2"/>
</dbReference>
<evidence type="ECO:0000256" key="3">
    <source>
        <dbReference type="SAM" id="MobiDB-lite"/>
    </source>
</evidence>
<dbReference type="EnsemblPlants" id="HORVU.MOREX.r3.4HG0369200.1">
    <property type="protein sequence ID" value="HORVU.MOREX.r3.4HG0369200.1"/>
    <property type="gene ID" value="HORVU.MOREX.r3.4HG0369200"/>
</dbReference>
<dbReference type="Gramene" id="HORVU.MOREX.r2.4HG0307350.1">
    <property type="protein sequence ID" value="HORVU.MOREX.r2.4HG0307350.1"/>
    <property type="gene ID" value="HORVU.MOREX.r2.4HG0307350"/>
</dbReference>
<dbReference type="CDD" id="cd00105">
    <property type="entry name" value="KH-I"/>
    <property type="match status" value="1"/>
</dbReference>
<proteinExistence type="evidence at transcript level"/>
<dbReference type="KEGG" id="hvg:123448517"/>
<gene>
    <name evidence="6" type="primary">LOC123448517</name>
</gene>
<protein>
    <submittedName>
        <fullName evidence="5">Predicted protein</fullName>
    </submittedName>
</protein>
<dbReference type="AlphaFoldDB" id="F2CY04"/>
<name>F2CY04_HORVV</name>
<dbReference type="PANTHER" id="PTHR10288">
    <property type="entry name" value="KH DOMAIN CONTAINING RNA BINDING PROTEIN"/>
    <property type="match status" value="1"/>
</dbReference>
<keyword evidence="7" id="KW-1185">Reference proteome</keyword>
<evidence type="ECO:0000313" key="7">
    <source>
        <dbReference type="Proteomes" id="UP000011116"/>
    </source>
</evidence>
<reference evidence="6" key="3">
    <citation type="submission" date="2020-10" db="EMBL/GenBank/DDBJ databases">
        <authorList>
            <person name="Scholz U."/>
            <person name="Mascher M."/>
            <person name="Fiebig A."/>
        </authorList>
    </citation>
    <scope>NUCLEOTIDE SEQUENCE [LARGE SCALE GENOMIC DNA]</scope>
    <source>
        <strain evidence="6">cv. Morex</strain>
    </source>
</reference>
<dbReference type="InterPro" id="IPR004087">
    <property type="entry name" value="KH_dom"/>
</dbReference>
<keyword evidence="2" id="KW-0694">RNA-binding</keyword>
<evidence type="ECO:0000259" key="4">
    <source>
        <dbReference type="SMART" id="SM00322"/>
    </source>
</evidence>
<organism evidence="5">
    <name type="scientific">Hordeum vulgare subsp. vulgare</name>
    <name type="common">Domesticated barley</name>
    <dbReference type="NCBI Taxonomy" id="112509"/>
    <lineage>
        <taxon>Eukaryota</taxon>
        <taxon>Viridiplantae</taxon>
        <taxon>Streptophyta</taxon>
        <taxon>Embryophyta</taxon>
        <taxon>Tracheophyta</taxon>
        <taxon>Spermatophyta</taxon>
        <taxon>Magnoliopsida</taxon>
        <taxon>Liliopsida</taxon>
        <taxon>Poales</taxon>
        <taxon>Poaceae</taxon>
        <taxon>BOP clade</taxon>
        <taxon>Pooideae</taxon>
        <taxon>Triticodae</taxon>
        <taxon>Triticeae</taxon>
        <taxon>Hordeinae</taxon>
        <taxon>Hordeum</taxon>
    </lineage>
</organism>
<dbReference type="InterPro" id="IPR036612">
    <property type="entry name" value="KH_dom_type_1_sf"/>
</dbReference>
<dbReference type="EMBL" id="AK356508">
    <property type="protein sequence ID" value="BAJ87725.1"/>
    <property type="molecule type" value="mRNA"/>
</dbReference>
<dbReference type="SMR" id="F2CY04"/>
<feature type="domain" description="K Homology" evidence="4">
    <location>
        <begin position="28"/>
        <end position="101"/>
    </location>
</feature>
<evidence type="ECO:0000313" key="5">
    <source>
        <dbReference type="EMBL" id="BAJ87725.1"/>
    </source>
</evidence>
<dbReference type="SMART" id="SM00322">
    <property type="entry name" value="KH"/>
    <property type="match status" value="2"/>
</dbReference>
<dbReference type="GeneID" id="123448517"/>
<dbReference type="Gramene" id="HORVU.MOREX.r3.4HG0369200.1">
    <property type="protein sequence ID" value="HORVU.MOREX.r3.4HG0369200.1"/>
    <property type="gene ID" value="HORVU.MOREX.r3.4HG0369200"/>
</dbReference>